<dbReference type="AlphaFoldDB" id="A0A3A1WHN0"/>
<sequence>MIESAMLAHIDGQLCSGQERRVFSILQKKRSRRFIDRWWKSEHVLGRDRLPVRQKPRFGAKRIKPALIGRRFELGERIQYITTKAVWIIATERDLNLA</sequence>
<dbReference type="EMBL" id="QYRN01000009">
    <property type="protein sequence ID" value="RIX98844.1"/>
    <property type="molecule type" value="Genomic_DNA"/>
</dbReference>
<keyword evidence="2" id="KW-1185">Reference proteome</keyword>
<accession>A0A3A1WHN0</accession>
<protein>
    <submittedName>
        <fullName evidence="1">Uncharacterized protein</fullName>
    </submittedName>
</protein>
<organism evidence="1 2">
    <name type="scientific">Aureimonas flava</name>
    <dbReference type="NCBI Taxonomy" id="2320271"/>
    <lineage>
        <taxon>Bacteria</taxon>
        <taxon>Pseudomonadati</taxon>
        <taxon>Pseudomonadota</taxon>
        <taxon>Alphaproteobacteria</taxon>
        <taxon>Hyphomicrobiales</taxon>
        <taxon>Aurantimonadaceae</taxon>
        <taxon>Aureimonas</taxon>
    </lineage>
</organism>
<comment type="caution">
    <text evidence="1">The sequence shown here is derived from an EMBL/GenBank/DDBJ whole genome shotgun (WGS) entry which is preliminary data.</text>
</comment>
<name>A0A3A1WHN0_9HYPH</name>
<evidence type="ECO:0000313" key="2">
    <source>
        <dbReference type="Proteomes" id="UP000265750"/>
    </source>
</evidence>
<evidence type="ECO:0000313" key="1">
    <source>
        <dbReference type="EMBL" id="RIX98844.1"/>
    </source>
</evidence>
<reference evidence="2" key="1">
    <citation type="submission" date="2018-09" db="EMBL/GenBank/DDBJ databases">
        <authorList>
            <person name="Tuo L."/>
        </authorList>
    </citation>
    <scope>NUCLEOTIDE SEQUENCE [LARGE SCALE GENOMIC DNA]</scope>
    <source>
        <strain evidence="2">M2BS4Y-1</strain>
    </source>
</reference>
<proteinExistence type="predicted"/>
<gene>
    <name evidence="1" type="ORF">D3218_16840</name>
</gene>
<dbReference type="Proteomes" id="UP000265750">
    <property type="component" value="Unassembled WGS sequence"/>
</dbReference>